<evidence type="ECO:0000256" key="5">
    <source>
        <dbReference type="ARBA" id="ARBA00022840"/>
    </source>
</evidence>
<dbReference type="GO" id="GO:0005829">
    <property type="term" value="C:cytosol"/>
    <property type="evidence" value="ECO:0007669"/>
    <property type="project" value="TreeGrafter"/>
</dbReference>
<name>A0A8S8X932_9PROT</name>
<dbReference type="InterPro" id="IPR051451">
    <property type="entry name" value="PhoH2-like"/>
</dbReference>
<evidence type="ECO:0000313" key="8">
    <source>
        <dbReference type="EMBL" id="GIL39244.1"/>
    </source>
</evidence>
<dbReference type="InterPro" id="IPR003714">
    <property type="entry name" value="PhoH"/>
</dbReference>
<accession>A0A8S8X932</accession>
<evidence type="ECO:0000256" key="6">
    <source>
        <dbReference type="ARBA" id="ARBA00039970"/>
    </source>
</evidence>
<keyword evidence="4" id="KW-0547">Nucleotide-binding</keyword>
<dbReference type="RefSeq" id="WP_420242343.1">
    <property type="nucleotide sequence ID" value="NZ_BOPV01000001.1"/>
</dbReference>
<dbReference type="PANTHER" id="PTHR30473">
    <property type="entry name" value="PROTEIN PHOH"/>
    <property type="match status" value="1"/>
</dbReference>
<keyword evidence="3" id="KW-0963">Cytoplasm</keyword>
<evidence type="ECO:0000259" key="7">
    <source>
        <dbReference type="Pfam" id="PF02562"/>
    </source>
</evidence>
<proteinExistence type="inferred from homology"/>
<dbReference type="GO" id="GO:0005524">
    <property type="term" value="F:ATP binding"/>
    <property type="evidence" value="ECO:0007669"/>
    <property type="project" value="UniProtKB-KW"/>
</dbReference>
<protein>
    <recommendedName>
        <fullName evidence="6">PhoH-like protein</fullName>
    </recommendedName>
</protein>
<comment type="similarity">
    <text evidence="2">Belongs to the PhoH family.</text>
</comment>
<gene>
    <name evidence="8" type="ORF">TMPK1_14810</name>
</gene>
<comment type="subcellular location">
    <subcellularLocation>
        <location evidence="1">Cytoplasm</location>
    </subcellularLocation>
</comment>
<dbReference type="PANTHER" id="PTHR30473:SF1">
    <property type="entry name" value="PHOH-LIKE PROTEIN"/>
    <property type="match status" value="1"/>
</dbReference>
<dbReference type="Pfam" id="PF02562">
    <property type="entry name" value="PhoH"/>
    <property type="match status" value="1"/>
</dbReference>
<dbReference type="AlphaFoldDB" id="A0A8S8X932"/>
<keyword evidence="9" id="KW-1185">Reference proteome</keyword>
<sequence length="340" mass="37060">MSDTPAARRLEIAFDDNRLLPLLYGEHDTHLVRIETQLGVQIASRGNLLTITGPADAAETARAALLSLWDRLERSQSVTANDVDAAVRLSDRGVELPSDGRGGVAVPELTIRARRRSIAARTARQAAYFRALEQNELTVAIGPAGTGKTYLAVAQAVAMLTAGRVDRIVLTRPAVEAGERLGFLPGDMREKVDPYLRPIYDALYDLLPPEQVEKRLVTGDIEIAPLAFMRGRTLSNAFIILDEAQNTTTVQMKMALTRLGENSRFVVTGDLTQIDLPPGVRSGLRDAVEILDGVEGVAIVRFNDKDIVRHPLVGRIVAAYERVAQKRKEAEAAPKDDAPS</sequence>
<comment type="caution">
    <text evidence="8">The sequence shown here is derived from an EMBL/GenBank/DDBJ whole genome shotgun (WGS) entry which is preliminary data.</text>
</comment>
<dbReference type="FunFam" id="3.40.50.300:FF:000013">
    <property type="entry name" value="PhoH family ATPase"/>
    <property type="match status" value="1"/>
</dbReference>
<dbReference type="Gene3D" id="3.40.50.300">
    <property type="entry name" value="P-loop containing nucleotide triphosphate hydrolases"/>
    <property type="match status" value="1"/>
</dbReference>
<keyword evidence="5" id="KW-0067">ATP-binding</keyword>
<organism evidence="8 9">
    <name type="scientific">Roseiterribacter gracilis</name>
    <dbReference type="NCBI Taxonomy" id="2812848"/>
    <lineage>
        <taxon>Bacteria</taxon>
        <taxon>Pseudomonadati</taxon>
        <taxon>Pseudomonadota</taxon>
        <taxon>Alphaproteobacteria</taxon>
        <taxon>Rhodospirillales</taxon>
        <taxon>Roseiterribacteraceae</taxon>
        <taxon>Roseiterribacter</taxon>
    </lineage>
</organism>
<dbReference type="Proteomes" id="UP000681075">
    <property type="component" value="Unassembled WGS sequence"/>
</dbReference>
<feature type="domain" description="PhoH-like protein" evidence="7">
    <location>
        <begin position="118"/>
        <end position="321"/>
    </location>
</feature>
<evidence type="ECO:0000256" key="2">
    <source>
        <dbReference type="ARBA" id="ARBA00010393"/>
    </source>
</evidence>
<dbReference type="SUPFAM" id="SSF52540">
    <property type="entry name" value="P-loop containing nucleoside triphosphate hydrolases"/>
    <property type="match status" value="1"/>
</dbReference>
<evidence type="ECO:0000256" key="4">
    <source>
        <dbReference type="ARBA" id="ARBA00022741"/>
    </source>
</evidence>
<dbReference type="InterPro" id="IPR027417">
    <property type="entry name" value="P-loop_NTPase"/>
</dbReference>
<evidence type="ECO:0000256" key="3">
    <source>
        <dbReference type="ARBA" id="ARBA00022490"/>
    </source>
</evidence>
<reference evidence="8" key="1">
    <citation type="submission" date="2021-02" db="EMBL/GenBank/DDBJ databases">
        <title>Genome sequence of Rhodospirillales sp. strain TMPK1 isolated from soil.</title>
        <authorList>
            <person name="Nakai R."/>
            <person name="Kusada H."/>
            <person name="Tamaki H."/>
        </authorList>
    </citation>
    <scope>NUCLEOTIDE SEQUENCE</scope>
    <source>
        <strain evidence="8">TMPK1</strain>
    </source>
</reference>
<evidence type="ECO:0000313" key="9">
    <source>
        <dbReference type="Proteomes" id="UP000681075"/>
    </source>
</evidence>
<evidence type="ECO:0000256" key="1">
    <source>
        <dbReference type="ARBA" id="ARBA00004496"/>
    </source>
</evidence>
<dbReference type="EMBL" id="BOPV01000001">
    <property type="protein sequence ID" value="GIL39244.1"/>
    <property type="molecule type" value="Genomic_DNA"/>
</dbReference>